<feature type="transmembrane region" description="Helical" evidence="2">
    <location>
        <begin position="605"/>
        <end position="630"/>
    </location>
</feature>
<evidence type="ECO:0000313" key="3">
    <source>
        <dbReference type="EMBL" id="OXA62258.1"/>
    </source>
</evidence>
<feature type="region of interest" description="Disordered" evidence="1">
    <location>
        <begin position="890"/>
        <end position="931"/>
    </location>
</feature>
<keyword evidence="2" id="KW-0472">Membrane</keyword>
<dbReference type="PANTHER" id="PTHR39959">
    <property type="entry name" value="RE44287P-RELATED"/>
    <property type="match status" value="1"/>
</dbReference>
<dbReference type="OrthoDB" id="6757328at2759"/>
<dbReference type="EMBL" id="LNIX01000001">
    <property type="protein sequence ID" value="OXA62258.1"/>
    <property type="molecule type" value="Genomic_DNA"/>
</dbReference>
<feature type="compositionally biased region" description="Polar residues" evidence="1">
    <location>
        <begin position="722"/>
        <end position="742"/>
    </location>
</feature>
<dbReference type="PANTHER" id="PTHR39959:SF2">
    <property type="entry name" value="RE44287P"/>
    <property type="match status" value="1"/>
</dbReference>
<feature type="region of interest" description="Disordered" evidence="1">
    <location>
        <begin position="251"/>
        <end position="285"/>
    </location>
</feature>
<feature type="region of interest" description="Disordered" evidence="1">
    <location>
        <begin position="1"/>
        <end position="71"/>
    </location>
</feature>
<feature type="compositionally biased region" description="Polar residues" evidence="1">
    <location>
        <begin position="809"/>
        <end position="820"/>
    </location>
</feature>
<evidence type="ECO:0000256" key="2">
    <source>
        <dbReference type="SAM" id="Phobius"/>
    </source>
</evidence>
<keyword evidence="2" id="KW-0812">Transmembrane</keyword>
<dbReference type="AlphaFoldDB" id="A0A226EYH7"/>
<name>A0A226EYH7_FOLCA</name>
<keyword evidence="4" id="KW-1185">Reference proteome</keyword>
<feature type="compositionally biased region" description="Basic residues" evidence="1">
    <location>
        <begin position="791"/>
        <end position="803"/>
    </location>
</feature>
<dbReference type="Proteomes" id="UP000198287">
    <property type="component" value="Unassembled WGS sequence"/>
</dbReference>
<keyword evidence="2" id="KW-1133">Transmembrane helix</keyword>
<organism evidence="3 4">
    <name type="scientific">Folsomia candida</name>
    <name type="common">Springtail</name>
    <dbReference type="NCBI Taxonomy" id="158441"/>
    <lineage>
        <taxon>Eukaryota</taxon>
        <taxon>Metazoa</taxon>
        <taxon>Ecdysozoa</taxon>
        <taxon>Arthropoda</taxon>
        <taxon>Hexapoda</taxon>
        <taxon>Collembola</taxon>
        <taxon>Entomobryomorpha</taxon>
        <taxon>Isotomoidea</taxon>
        <taxon>Isotomidae</taxon>
        <taxon>Proisotominae</taxon>
        <taxon>Folsomia</taxon>
    </lineage>
</organism>
<reference evidence="3 4" key="1">
    <citation type="submission" date="2015-12" db="EMBL/GenBank/DDBJ databases">
        <title>The genome of Folsomia candida.</title>
        <authorList>
            <person name="Faddeeva A."/>
            <person name="Derks M.F."/>
            <person name="Anvar Y."/>
            <person name="Smit S."/>
            <person name="Van Straalen N."/>
            <person name="Roelofs D."/>
        </authorList>
    </citation>
    <scope>NUCLEOTIDE SEQUENCE [LARGE SCALE GENOMIC DNA]</scope>
    <source>
        <strain evidence="3 4">VU population</strain>
        <tissue evidence="3">Whole body</tissue>
    </source>
</reference>
<feature type="compositionally biased region" description="Low complexity" evidence="1">
    <location>
        <begin position="677"/>
        <end position="687"/>
    </location>
</feature>
<evidence type="ECO:0000313" key="4">
    <source>
        <dbReference type="Proteomes" id="UP000198287"/>
    </source>
</evidence>
<feature type="compositionally biased region" description="Basic and acidic residues" evidence="1">
    <location>
        <begin position="1"/>
        <end position="11"/>
    </location>
</feature>
<feature type="compositionally biased region" description="Polar residues" evidence="1">
    <location>
        <begin position="31"/>
        <end position="49"/>
    </location>
</feature>
<evidence type="ECO:0000256" key="1">
    <source>
        <dbReference type="SAM" id="MobiDB-lite"/>
    </source>
</evidence>
<sequence length="1047" mass="114094">MSGEVKEDTKSVNRTSSSSSGSVKILEGLSKTATTILKRNPSPHISKSGSRAREVDHISKRVGNMRRDDYSDEELINGGVISSNYNNNYGPVPPPPPIYPSPGPMPIFPNTEKPTIHYGNYGGGNNNYNMKPTVTSYYVPTGQSTLPPIIFPPEPGPTFPDTVEPGPVAPPPQPVGPPTPISPISTVVPIIGGGGGTGEEEDLLPPAPPEDIFPPSPPEIESVGRKLFNALPLKSNPPSVVRTRITPVGARVHTTSRERESGSHVVGSSPSRLRDGEHQSDNNKRVRVRLRDKVKESVESTSDERSVHQEDPNIITGATIHMKSGYHQPYVRDRPQDPLTSNECHMENVPGSDDVFHMTVTDLRGCGVETCGDYMCLTMVFPRVPADQRRSSSTVEGGGNDFAAEVGVFRQNPGSANGLFVKRVNSGGVVQLGEPLQMRSIVRGGDGWKHSKLSDVKVWRMRDTPGGNIDNLDPNDASEVITLVDSQGCRNDEYKVIADRHPLKDTRNDLINHFNFKAFLFRGQRANEPLVVTAKKSCGISRSKRSPVEITNASAIIHDWDSRMAIRVVGLKDQSSSLTEEDFSTEFNGNQGRSISSPMSCAEKMATAGLGGGLIVLLLCGIGMALYAFVVKGRSSKGVPPMSTSPPYLEHGQQHNIHAANQNFTSRSNPPMGFSRTNGLNPPNNNKPLPPLPTTQVTTENEVLSKSDITNVAKILQHFADKNNQSNGSEHTTYESIGKNSFDTSSGRDGGGTGGKNKLQRKKSDGVYIVYVDSNKNKSHRPRSAPPSLRGKNRKHKDKSKKKAVTEIFDSNSETPSQTEDPTEESDDFSHESSGSESSLGGDRVGKCVGFSGRKTVRNVKSRSSHHRNQKSQKVVKGIRRRLSSLYKDGKQGLGMIGGGGSKGGSFPTRWKAGSPQLPPPPTTDETTSASLHLSSDLDSAYYGSEFNDESFLREMRDLAYQHRKSRRYCESRPSHAQDGNNNNCSNLRRVQMQLQGQDDSNKVVGRSRIDFGRESPQLELGQTKAGHFVTRNDNSTQILIVPETHI</sequence>
<gene>
    <name evidence="3" type="ORF">Fcan01_03176</name>
</gene>
<protein>
    <submittedName>
        <fullName evidence="3">Uncharacterized protein</fullName>
    </submittedName>
</protein>
<feature type="compositionally biased region" description="Basic and acidic residues" evidence="1">
    <location>
        <begin position="51"/>
        <end position="69"/>
    </location>
</feature>
<accession>A0A226EYH7</accession>
<proteinExistence type="predicted"/>
<comment type="caution">
    <text evidence="3">The sequence shown here is derived from an EMBL/GenBank/DDBJ whole genome shotgun (WGS) entry which is preliminary data.</text>
</comment>
<feature type="region of interest" description="Disordered" evidence="1">
    <location>
        <begin position="721"/>
        <end position="877"/>
    </location>
</feature>
<feature type="compositionally biased region" description="Basic and acidic residues" evidence="1">
    <location>
        <begin position="272"/>
        <end position="285"/>
    </location>
</feature>
<feature type="compositionally biased region" description="Gly residues" evidence="1">
    <location>
        <begin position="892"/>
        <end position="904"/>
    </location>
</feature>
<feature type="compositionally biased region" description="Low complexity" evidence="1">
    <location>
        <begin position="832"/>
        <end position="842"/>
    </location>
</feature>
<feature type="compositionally biased region" description="Basic residues" evidence="1">
    <location>
        <begin position="855"/>
        <end position="871"/>
    </location>
</feature>
<feature type="region of interest" description="Disordered" evidence="1">
    <location>
        <begin position="663"/>
        <end position="699"/>
    </location>
</feature>